<dbReference type="AlphaFoldDB" id="A0A195CKE8"/>
<feature type="compositionally biased region" description="Basic and acidic residues" evidence="1">
    <location>
        <begin position="97"/>
        <end position="122"/>
    </location>
</feature>
<organism evidence="2 3">
    <name type="scientific">Cyphomyrmex costatus</name>
    <dbReference type="NCBI Taxonomy" id="456900"/>
    <lineage>
        <taxon>Eukaryota</taxon>
        <taxon>Metazoa</taxon>
        <taxon>Ecdysozoa</taxon>
        <taxon>Arthropoda</taxon>
        <taxon>Hexapoda</taxon>
        <taxon>Insecta</taxon>
        <taxon>Pterygota</taxon>
        <taxon>Neoptera</taxon>
        <taxon>Endopterygota</taxon>
        <taxon>Hymenoptera</taxon>
        <taxon>Apocrita</taxon>
        <taxon>Aculeata</taxon>
        <taxon>Formicoidea</taxon>
        <taxon>Formicidae</taxon>
        <taxon>Myrmicinae</taxon>
        <taxon>Cyphomyrmex</taxon>
    </lineage>
</organism>
<dbReference type="EMBL" id="KQ977634">
    <property type="protein sequence ID" value="KYN01205.1"/>
    <property type="molecule type" value="Genomic_DNA"/>
</dbReference>
<evidence type="ECO:0000313" key="2">
    <source>
        <dbReference type="EMBL" id="KYN01205.1"/>
    </source>
</evidence>
<accession>A0A195CKE8</accession>
<feature type="compositionally biased region" description="Polar residues" evidence="1">
    <location>
        <begin position="82"/>
        <end position="92"/>
    </location>
</feature>
<proteinExistence type="predicted"/>
<protein>
    <submittedName>
        <fullName evidence="2">Uncharacterized protein</fullName>
    </submittedName>
</protein>
<gene>
    <name evidence="2" type="ORF">ALC62_08048</name>
</gene>
<sequence length="122" mass="13817">MLQGHICRISTRLLDLAKRLRPCRVFKWSVRPTPITTSTPEHPRYPCLMPKGLTPSVPGDTGVFHTHARTDARARTDLSYVESRNGNMQLGRQASLRRLENSKDLPRDLADRCRTSKDPGLP</sequence>
<keyword evidence="3" id="KW-1185">Reference proteome</keyword>
<name>A0A195CKE8_9HYME</name>
<reference evidence="2 3" key="1">
    <citation type="submission" date="2016-03" db="EMBL/GenBank/DDBJ databases">
        <title>Cyphomyrmex costatus WGS genome.</title>
        <authorList>
            <person name="Nygaard S."/>
            <person name="Hu H."/>
            <person name="Boomsma J."/>
            <person name="Zhang G."/>
        </authorList>
    </citation>
    <scope>NUCLEOTIDE SEQUENCE [LARGE SCALE GENOMIC DNA]</scope>
    <source>
        <strain evidence="2">MS0001</strain>
        <tissue evidence="2">Whole body</tissue>
    </source>
</reference>
<dbReference type="Proteomes" id="UP000078542">
    <property type="component" value="Unassembled WGS sequence"/>
</dbReference>
<evidence type="ECO:0000313" key="3">
    <source>
        <dbReference type="Proteomes" id="UP000078542"/>
    </source>
</evidence>
<evidence type="ECO:0000256" key="1">
    <source>
        <dbReference type="SAM" id="MobiDB-lite"/>
    </source>
</evidence>
<feature type="region of interest" description="Disordered" evidence="1">
    <location>
        <begin position="80"/>
        <end position="122"/>
    </location>
</feature>